<dbReference type="Proteomes" id="UP000606991">
    <property type="component" value="Unassembled WGS sequence"/>
</dbReference>
<accession>A0A2W5Z388</accession>
<protein>
    <submittedName>
        <fullName evidence="3">AAA family ATPase</fullName>
    </submittedName>
    <submittedName>
        <fullName evidence="2">ATP-binding protein</fullName>
    </submittedName>
</protein>
<dbReference type="InterPro" id="IPR027417">
    <property type="entry name" value="P-loop_NTPase"/>
</dbReference>
<dbReference type="EMBL" id="QHBU01000255">
    <property type="protein sequence ID" value="PZR78587.1"/>
    <property type="molecule type" value="Genomic_DNA"/>
</dbReference>
<dbReference type="SMART" id="SM00382">
    <property type="entry name" value="AAA"/>
    <property type="match status" value="1"/>
</dbReference>
<reference evidence="3" key="2">
    <citation type="submission" date="2018-05" db="EMBL/GenBank/DDBJ databases">
        <authorList>
            <person name="Ferrari B."/>
        </authorList>
    </citation>
    <scope>NUCLEOTIDE SEQUENCE</scope>
    <source>
        <strain evidence="3">RRmetagenome_bin12</strain>
    </source>
</reference>
<evidence type="ECO:0000313" key="4">
    <source>
        <dbReference type="Proteomes" id="UP000248724"/>
    </source>
</evidence>
<dbReference type="GO" id="GO:0005524">
    <property type="term" value="F:ATP binding"/>
    <property type="evidence" value="ECO:0007669"/>
    <property type="project" value="UniProtKB-KW"/>
</dbReference>
<evidence type="ECO:0000259" key="1">
    <source>
        <dbReference type="SMART" id="SM00382"/>
    </source>
</evidence>
<dbReference type="Proteomes" id="UP000248724">
    <property type="component" value="Unassembled WGS sequence"/>
</dbReference>
<reference evidence="3 4" key="1">
    <citation type="journal article" date="2017" name="Nature">
        <title>Atmospheric trace gases support primary production in Antarctic desert surface soil.</title>
        <authorList>
            <person name="Ji M."/>
            <person name="Greening C."/>
            <person name="Vanwonterghem I."/>
            <person name="Carere C.R."/>
            <person name="Bay S.K."/>
            <person name="Steen J.A."/>
            <person name="Montgomery K."/>
            <person name="Lines T."/>
            <person name="Beardall J."/>
            <person name="van Dorst J."/>
            <person name="Snape I."/>
            <person name="Stott M.B."/>
            <person name="Hugenholtz P."/>
            <person name="Ferrari B.C."/>
        </authorList>
    </citation>
    <scope>NUCLEOTIDE SEQUENCE [LARGE SCALE GENOMIC DNA]</scope>
    <source>
        <strain evidence="3">RRmetagenome_bin12</strain>
    </source>
</reference>
<keyword evidence="2" id="KW-0547">Nucleotide-binding</keyword>
<evidence type="ECO:0000313" key="5">
    <source>
        <dbReference type="Proteomes" id="UP000606991"/>
    </source>
</evidence>
<proteinExistence type="predicted"/>
<evidence type="ECO:0000313" key="3">
    <source>
        <dbReference type="EMBL" id="PZR78587.1"/>
    </source>
</evidence>
<keyword evidence="2" id="KW-0067">ATP-binding</keyword>
<gene>
    <name evidence="3" type="ORF">DLM65_12485</name>
    <name evidence="2" type="ORF">JF886_08865</name>
</gene>
<dbReference type="Gene3D" id="3.40.50.300">
    <property type="entry name" value="P-loop containing nucleotide triphosphate hydrolases"/>
    <property type="match status" value="1"/>
</dbReference>
<accession>A0A934NA63</accession>
<dbReference type="InterPro" id="IPR003593">
    <property type="entry name" value="AAA+_ATPase"/>
</dbReference>
<comment type="caution">
    <text evidence="3">The sequence shown here is derived from an EMBL/GenBank/DDBJ whole genome shotgun (WGS) entry which is preliminary data.</text>
</comment>
<organism evidence="3 4">
    <name type="scientific">Candidatus Aeolococcus gillhamiae</name>
    <dbReference type="NCBI Taxonomy" id="3127015"/>
    <lineage>
        <taxon>Bacteria</taxon>
        <taxon>Bacillati</taxon>
        <taxon>Candidatus Dormiibacterota</taxon>
        <taxon>Candidatus Dormibacteria</taxon>
        <taxon>Candidatus Aeolococcales</taxon>
        <taxon>Candidatus Aeolococcaceae</taxon>
        <taxon>Candidatus Aeolococcus</taxon>
    </lineage>
</organism>
<name>A0A2W5Z388_9BACT</name>
<evidence type="ECO:0000313" key="2">
    <source>
        <dbReference type="EMBL" id="MBJ7594952.1"/>
    </source>
</evidence>
<dbReference type="AlphaFoldDB" id="A0A2W5Z388"/>
<dbReference type="SUPFAM" id="SSF52540">
    <property type="entry name" value="P-loop containing nucleoside triphosphate hydrolases"/>
    <property type="match status" value="1"/>
</dbReference>
<sequence>MAVFAAAPVSSPIALPPEPRTAEETGLPFSFICDLVLKVLYFNGNMLGRDLAAHTCLPFTFLEGTLKFLADEGYISTTGVRMTSLAHGETLSAGMEHQISGTGRQKARELMELNQYAGPAPVPISEYSAMAEQQAAVDGVVNRARLHDAFSNLVLSESVLDHLGPALSAREAIFLHGPPGNGKTTIAEAAASLMGPPVFVPRALYVHGEIVRFFDPIHHVTIDRELPAHDRRWQLVQRPAVKVGGELTPRMLELSYDTTLGFYEASMQLKANGGLFLIDDFGRQQNMSPRDLLNRLIVPLEKHVDYANISRAGTTVAVPFTCLLILSTNMRPQNLMDEAFLRRVHFKVHVPDPTEDEYREIWRRRCMSEGLRVEEDVITRLIARHYTAKGRSLHGSHPRDLLNHIIHAARYFGRPVAMTDSLMEWACETYFVDEDAV</sequence>
<dbReference type="EMBL" id="JAEKNS010000093">
    <property type="protein sequence ID" value="MBJ7594952.1"/>
    <property type="molecule type" value="Genomic_DNA"/>
</dbReference>
<dbReference type="RefSeq" id="WP_337311611.1">
    <property type="nucleotide sequence ID" value="NZ_JAEKNS010000093.1"/>
</dbReference>
<feature type="domain" description="AAA+ ATPase" evidence="1">
    <location>
        <begin position="169"/>
        <end position="354"/>
    </location>
</feature>
<reference evidence="2 5" key="3">
    <citation type="submission" date="2020-10" db="EMBL/GenBank/DDBJ databases">
        <title>Ca. Dormibacterota MAGs.</title>
        <authorList>
            <person name="Montgomery K."/>
        </authorList>
    </citation>
    <scope>NUCLEOTIDE SEQUENCE [LARGE SCALE GENOMIC DNA]</scope>
    <source>
        <strain evidence="2">SC8812_S17_18</strain>
    </source>
</reference>